<feature type="transmembrane region" description="Helical" evidence="5">
    <location>
        <begin position="214"/>
        <end position="232"/>
    </location>
</feature>
<reference evidence="8" key="1">
    <citation type="journal article" date="2019" name="Int. J. Syst. Evol. Microbiol.">
        <title>The Global Catalogue of Microorganisms (GCM) 10K type strain sequencing project: providing services to taxonomists for standard genome sequencing and annotation.</title>
        <authorList>
            <consortium name="The Broad Institute Genomics Platform"/>
            <consortium name="The Broad Institute Genome Sequencing Center for Infectious Disease"/>
            <person name="Wu L."/>
            <person name="Ma J."/>
        </authorList>
    </citation>
    <scope>NUCLEOTIDE SEQUENCE [LARGE SCALE GENOMIC DNA]</scope>
    <source>
        <strain evidence="8">XZYJ18</strain>
    </source>
</reference>
<dbReference type="Pfam" id="PF07690">
    <property type="entry name" value="MFS_1"/>
    <property type="match status" value="1"/>
</dbReference>
<feature type="transmembrane region" description="Helical" evidence="5">
    <location>
        <begin position="83"/>
        <end position="99"/>
    </location>
</feature>
<dbReference type="Proteomes" id="UP001595923">
    <property type="component" value="Unassembled WGS sequence"/>
</dbReference>
<feature type="transmembrane region" description="Helical" evidence="5">
    <location>
        <begin position="20"/>
        <end position="39"/>
    </location>
</feature>
<feature type="transmembrane region" description="Helical" evidence="5">
    <location>
        <begin position="312"/>
        <end position="334"/>
    </location>
</feature>
<evidence type="ECO:0000313" key="7">
    <source>
        <dbReference type="EMBL" id="MFC4565431.1"/>
    </source>
</evidence>
<dbReference type="InterPro" id="IPR011701">
    <property type="entry name" value="MFS"/>
</dbReference>
<feature type="transmembrane region" description="Helical" evidence="5">
    <location>
        <begin position="146"/>
        <end position="167"/>
    </location>
</feature>
<evidence type="ECO:0000313" key="8">
    <source>
        <dbReference type="Proteomes" id="UP001595923"/>
    </source>
</evidence>
<comment type="subcellular location">
    <subcellularLocation>
        <location evidence="1">Cell membrane</location>
        <topology evidence="1">Multi-pass membrane protein</topology>
    </subcellularLocation>
</comment>
<protein>
    <submittedName>
        <fullName evidence="7">MFS transporter</fullName>
    </submittedName>
</protein>
<feature type="transmembrane region" description="Helical" evidence="5">
    <location>
        <begin position="252"/>
        <end position="271"/>
    </location>
</feature>
<feature type="domain" description="Major facilitator superfamily (MFS) profile" evidence="6">
    <location>
        <begin position="17"/>
        <end position="399"/>
    </location>
</feature>
<organism evidence="7 8">
    <name type="scientific">Nocardiopsis mangrovi</name>
    <dbReference type="NCBI Taxonomy" id="1179818"/>
    <lineage>
        <taxon>Bacteria</taxon>
        <taxon>Bacillati</taxon>
        <taxon>Actinomycetota</taxon>
        <taxon>Actinomycetes</taxon>
        <taxon>Streptosporangiales</taxon>
        <taxon>Nocardiopsidaceae</taxon>
        <taxon>Nocardiopsis</taxon>
    </lineage>
</organism>
<feature type="transmembrane region" description="Helical" evidence="5">
    <location>
        <begin position="346"/>
        <end position="364"/>
    </location>
</feature>
<dbReference type="SUPFAM" id="SSF103473">
    <property type="entry name" value="MFS general substrate transporter"/>
    <property type="match status" value="1"/>
</dbReference>
<evidence type="ECO:0000256" key="2">
    <source>
        <dbReference type="ARBA" id="ARBA00022692"/>
    </source>
</evidence>
<dbReference type="InterPro" id="IPR020846">
    <property type="entry name" value="MFS_dom"/>
</dbReference>
<dbReference type="PANTHER" id="PTHR23514:SF13">
    <property type="entry name" value="INNER MEMBRANE PROTEIN YBJJ"/>
    <property type="match status" value="1"/>
</dbReference>
<evidence type="ECO:0000259" key="6">
    <source>
        <dbReference type="PROSITE" id="PS50850"/>
    </source>
</evidence>
<evidence type="ECO:0000256" key="3">
    <source>
        <dbReference type="ARBA" id="ARBA00022989"/>
    </source>
</evidence>
<feature type="transmembrane region" description="Helical" evidence="5">
    <location>
        <begin position="51"/>
        <end position="71"/>
    </location>
</feature>
<dbReference type="InterPro" id="IPR051788">
    <property type="entry name" value="MFS_Transporter"/>
</dbReference>
<keyword evidence="8" id="KW-1185">Reference proteome</keyword>
<feature type="transmembrane region" description="Helical" evidence="5">
    <location>
        <begin position="105"/>
        <end position="125"/>
    </location>
</feature>
<accession>A0ABV9E537</accession>
<keyword evidence="4 5" id="KW-0472">Membrane</keyword>
<dbReference type="RefSeq" id="WP_378579386.1">
    <property type="nucleotide sequence ID" value="NZ_JBHSFQ010000037.1"/>
</dbReference>
<feature type="transmembrane region" description="Helical" evidence="5">
    <location>
        <begin position="370"/>
        <end position="391"/>
    </location>
</feature>
<keyword evidence="3 5" id="KW-1133">Transmembrane helix</keyword>
<proteinExistence type="predicted"/>
<gene>
    <name evidence="7" type="ORF">ACFO4E_26540</name>
</gene>
<dbReference type="EMBL" id="JBHSFQ010000037">
    <property type="protein sequence ID" value="MFC4565431.1"/>
    <property type="molecule type" value="Genomic_DNA"/>
</dbReference>
<dbReference type="PROSITE" id="PS50850">
    <property type="entry name" value="MFS"/>
    <property type="match status" value="1"/>
</dbReference>
<dbReference type="CDD" id="cd17393">
    <property type="entry name" value="MFS_MosC_like"/>
    <property type="match status" value="1"/>
</dbReference>
<dbReference type="PANTHER" id="PTHR23514">
    <property type="entry name" value="BYPASS OF STOP CODON PROTEIN 6"/>
    <property type="match status" value="1"/>
</dbReference>
<evidence type="ECO:0000256" key="5">
    <source>
        <dbReference type="SAM" id="Phobius"/>
    </source>
</evidence>
<dbReference type="InterPro" id="IPR036259">
    <property type="entry name" value="MFS_trans_sf"/>
</dbReference>
<keyword evidence="2 5" id="KW-0812">Transmembrane</keyword>
<name>A0ABV9E537_9ACTN</name>
<dbReference type="Gene3D" id="1.20.1250.20">
    <property type="entry name" value="MFS general substrate transporter like domains"/>
    <property type="match status" value="1"/>
</dbReference>
<comment type="caution">
    <text evidence="7">The sequence shown here is derived from an EMBL/GenBank/DDBJ whole genome shotgun (WGS) entry which is preliminary data.</text>
</comment>
<sequence>MALDRNRTAPDGEARRARLAVGLLFFQNGFTYSNVVPWLPTIKDQLDLSNAALGTAIAAMPLGAILLGMLAGPFIARFGSGRAAVTTGILGALLLPLVAVAPEWWVLAAVLFGIGTADAWTDAAMNAHGLRVQRRYGRTIINTFHAVWSIAAVSGGLVGSLMAGLGVPIAAHFSGAAIVLVGLAAVAWRLLLPGPEHAERADGHVPGPGEVMRLPWRAIGLMAALGGLLMMAGGAEDSAASWGAVYTRDELAAPLFLAGLPFVACQALMTLGRLTGDRLTDRFGAVAVARCGTLLAALGLSAALLVPSPLTAIAGFGLVGLGVATLFPLGLAAAGEIPGVRSGDGVTVVAWLARVGFLAFPPLVGTLADATSLGVGLWVIPASAVIAALLAPALRPAPARSQAV</sequence>
<evidence type="ECO:0000256" key="1">
    <source>
        <dbReference type="ARBA" id="ARBA00004651"/>
    </source>
</evidence>
<feature type="transmembrane region" description="Helical" evidence="5">
    <location>
        <begin position="283"/>
        <end position="306"/>
    </location>
</feature>
<evidence type="ECO:0000256" key="4">
    <source>
        <dbReference type="ARBA" id="ARBA00023136"/>
    </source>
</evidence>
<feature type="transmembrane region" description="Helical" evidence="5">
    <location>
        <begin position="173"/>
        <end position="193"/>
    </location>
</feature>